<sequence length="149" mass="15736">MKTNIRVFRVRQSNNNGGLPMPVEAANQITTGCGSVLREKLKTHNSYTRLDGALALSPSLMGFNCPKYLGSPTIGGFDPCCRRSRPLPVTAVGACRSGTAATNHGGCLTAWKVWVGIIVWLSSAAQNCGLNSGNKGPTGPMTQSEGRRS</sequence>
<dbReference type="AlphaFoldDB" id="W9QTG6"/>
<evidence type="ECO:0000313" key="2">
    <source>
        <dbReference type="Proteomes" id="UP000030645"/>
    </source>
</evidence>
<accession>W9QTG6</accession>
<evidence type="ECO:0000313" key="1">
    <source>
        <dbReference type="EMBL" id="EXB53809.1"/>
    </source>
</evidence>
<name>W9QTG6_9ROSA</name>
<proteinExistence type="predicted"/>
<keyword evidence="2" id="KW-1185">Reference proteome</keyword>
<gene>
    <name evidence="1" type="ORF">L484_006298</name>
</gene>
<protein>
    <submittedName>
        <fullName evidence="1">Uncharacterized protein</fullName>
    </submittedName>
</protein>
<dbReference type="Proteomes" id="UP000030645">
    <property type="component" value="Unassembled WGS sequence"/>
</dbReference>
<organism evidence="1 2">
    <name type="scientific">Morus notabilis</name>
    <dbReference type="NCBI Taxonomy" id="981085"/>
    <lineage>
        <taxon>Eukaryota</taxon>
        <taxon>Viridiplantae</taxon>
        <taxon>Streptophyta</taxon>
        <taxon>Embryophyta</taxon>
        <taxon>Tracheophyta</taxon>
        <taxon>Spermatophyta</taxon>
        <taxon>Magnoliopsida</taxon>
        <taxon>eudicotyledons</taxon>
        <taxon>Gunneridae</taxon>
        <taxon>Pentapetalae</taxon>
        <taxon>rosids</taxon>
        <taxon>fabids</taxon>
        <taxon>Rosales</taxon>
        <taxon>Moraceae</taxon>
        <taxon>Moreae</taxon>
        <taxon>Morus</taxon>
    </lineage>
</organism>
<dbReference type="EMBL" id="KE344120">
    <property type="protein sequence ID" value="EXB53809.1"/>
    <property type="molecule type" value="Genomic_DNA"/>
</dbReference>
<reference evidence="2" key="1">
    <citation type="submission" date="2013-01" db="EMBL/GenBank/DDBJ databases">
        <title>Draft Genome Sequence of a Mulberry Tree, Morus notabilis C.K. Schneid.</title>
        <authorList>
            <person name="He N."/>
            <person name="Zhao S."/>
        </authorList>
    </citation>
    <scope>NUCLEOTIDE SEQUENCE</scope>
</reference>